<name>A0ABM3K632_BACDO</name>
<protein>
    <submittedName>
        <fullName evidence="2">Uncharacterized protein LOC125779709</fullName>
    </submittedName>
</protein>
<evidence type="ECO:0000313" key="1">
    <source>
        <dbReference type="Proteomes" id="UP001652620"/>
    </source>
</evidence>
<reference evidence="2" key="1">
    <citation type="submission" date="2025-08" db="UniProtKB">
        <authorList>
            <consortium name="RefSeq"/>
        </authorList>
    </citation>
    <scope>IDENTIFICATION</scope>
    <source>
        <tissue evidence="2">Adult</tissue>
    </source>
</reference>
<dbReference type="RefSeq" id="XP_049316938.1">
    <property type="nucleotide sequence ID" value="XM_049460981.1"/>
</dbReference>
<dbReference type="PANTHER" id="PTHR36688:SF1">
    <property type="entry name" value="ENDONUCLEASE_EXONUCLEASE_PHOSPHATASE DOMAIN-CONTAINING PROTEIN"/>
    <property type="match status" value="1"/>
</dbReference>
<dbReference type="Proteomes" id="UP001652620">
    <property type="component" value="Chromosome 6"/>
</dbReference>
<accession>A0ABM3K632</accession>
<sequence length="351" mass="38760">MFPRCRLRLRSPLDSTFVKPPSSLPSILLKGVAGAAFARFTVVLVDSLRCVPLQEGASSSSRACSSKSARSSGDRASRNLYFFLVPGPLLPASNGKRSLLIDHHCRTSKSSLCSKANSYLFDLSRFLTARNLQLSPTKSWTKEYRFELNIAVDGVKTPTVNNPKILGVTLDSLCSFSPHTTAIIAKVQSRNKILKSLTGSTWGKDKETLLATYKAIGRLVLNYAAPIWSPGCSGTQMRKLQTCQNTALRTTTGCLLKSSIEPLHSETRMLPVKEHNLLLSRQFLLGCFRRNHPCSHLLGAEPPPRSIKRSFLDYVDDIEQYADQTSDATNFRQALTHFTVEPSTPSPTPFP</sequence>
<gene>
    <name evidence="2" type="primary">LOC125779709</name>
</gene>
<proteinExistence type="predicted"/>
<organism evidence="1 2">
    <name type="scientific">Bactrocera dorsalis</name>
    <name type="common">Oriental fruit fly</name>
    <name type="synonym">Dacus dorsalis</name>
    <dbReference type="NCBI Taxonomy" id="27457"/>
    <lineage>
        <taxon>Eukaryota</taxon>
        <taxon>Metazoa</taxon>
        <taxon>Ecdysozoa</taxon>
        <taxon>Arthropoda</taxon>
        <taxon>Hexapoda</taxon>
        <taxon>Insecta</taxon>
        <taxon>Pterygota</taxon>
        <taxon>Neoptera</taxon>
        <taxon>Endopterygota</taxon>
        <taxon>Diptera</taxon>
        <taxon>Brachycera</taxon>
        <taxon>Muscomorpha</taxon>
        <taxon>Tephritoidea</taxon>
        <taxon>Tephritidae</taxon>
        <taxon>Bactrocera</taxon>
        <taxon>Bactrocera</taxon>
    </lineage>
</organism>
<dbReference type="GeneID" id="125779709"/>
<evidence type="ECO:0000313" key="2">
    <source>
        <dbReference type="RefSeq" id="XP_049316938.1"/>
    </source>
</evidence>
<dbReference type="PANTHER" id="PTHR36688">
    <property type="entry name" value="ENDO/EXONUCLEASE/PHOSPHATASE DOMAIN-CONTAINING PROTEIN"/>
    <property type="match status" value="1"/>
</dbReference>
<dbReference type="InterPro" id="IPR052560">
    <property type="entry name" value="RdDP_mobile_element"/>
</dbReference>
<keyword evidence="1" id="KW-1185">Reference proteome</keyword>